<evidence type="ECO:0000256" key="2">
    <source>
        <dbReference type="SAM" id="MobiDB-lite"/>
    </source>
</evidence>
<dbReference type="InterPro" id="IPR016140">
    <property type="entry name" value="Bifunc_inhib/LTP/seed_store"/>
</dbReference>
<dbReference type="SMART" id="SM00499">
    <property type="entry name" value="AAI"/>
    <property type="match status" value="1"/>
</dbReference>
<dbReference type="InterPro" id="IPR000617">
    <property type="entry name" value="Napin/2SS/CON"/>
</dbReference>
<organism evidence="5">
    <name type="scientific">Picea glauca</name>
    <name type="common">White spruce</name>
    <name type="synonym">Pinus glauca</name>
    <dbReference type="NCBI Taxonomy" id="3330"/>
    <lineage>
        <taxon>Eukaryota</taxon>
        <taxon>Viridiplantae</taxon>
        <taxon>Streptophyta</taxon>
        <taxon>Embryophyta</taxon>
        <taxon>Tracheophyta</taxon>
        <taxon>Spermatophyta</taxon>
        <taxon>Pinopsida</taxon>
        <taxon>Pinidae</taxon>
        <taxon>Conifers I</taxon>
        <taxon>Pinales</taxon>
        <taxon>Pinaceae</taxon>
        <taxon>Picea</taxon>
    </lineage>
</organism>
<name>O81411_PICGL</name>
<protein>
    <submittedName>
        <fullName evidence="5">2S albumin-like protein</fullName>
    </submittedName>
</protein>
<dbReference type="GO" id="GO:0045735">
    <property type="term" value="F:nutrient reservoir activity"/>
    <property type="evidence" value="ECO:0007669"/>
    <property type="project" value="InterPro"/>
</dbReference>
<feature type="compositionally biased region" description="Basic residues" evidence="2">
    <location>
        <begin position="112"/>
        <end position="122"/>
    </location>
</feature>
<dbReference type="Gene3D" id="1.10.110.10">
    <property type="entry name" value="Plant lipid-transfer and hydrophobic proteins"/>
    <property type="match status" value="1"/>
</dbReference>
<dbReference type="AlphaFoldDB" id="O81411"/>
<feature type="region of interest" description="Disordered" evidence="2">
    <location>
        <begin position="100"/>
        <end position="134"/>
    </location>
</feature>
<evidence type="ECO:0000313" key="5">
    <source>
        <dbReference type="EMBL" id="AAC34614.1"/>
    </source>
</evidence>
<evidence type="ECO:0000256" key="1">
    <source>
        <dbReference type="ARBA" id="ARBA00008262"/>
    </source>
</evidence>
<feature type="signal peptide" evidence="3">
    <location>
        <begin position="1"/>
        <end position="36"/>
    </location>
</feature>
<proteinExistence type="evidence at transcript level"/>
<evidence type="ECO:0000259" key="4">
    <source>
        <dbReference type="SMART" id="SM00499"/>
    </source>
</evidence>
<comment type="similarity">
    <text evidence="1">Belongs to the 2S seed storage albumins family.</text>
</comment>
<sequence length="167" mass="19726">MGVFFSLTSTRLTLKWVSLGVALLLLLHWGTPTVDAHEDGLYGEEVQQQRRSCEEQRLSSCREYMERRRDQPSERCCEELRRMSPQCRCQAIQRTLEDVFMNSDSQDSAPLNRRRRQRRGRGQGREMEEEEVVRRAEELPNTCNVLQSPRRCDLQRHSRYSITDTSF</sequence>
<dbReference type="InterPro" id="IPR036312">
    <property type="entry name" value="Bifun_inhib/LTP/seed_sf"/>
</dbReference>
<keyword evidence="3" id="KW-0732">Signal</keyword>
<dbReference type="Pfam" id="PF00234">
    <property type="entry name" value="Tryp_alpha_amyl"/>
    <property type="match status" value="1"/>
</dbReference>
<feature type="chain" id="PRO_5004160078" evidence="3">
    <location>
        <begin position="37"/>
        <end position="167"/>
    </location>
</feature>
<dbReference type="SUPFAM" id="SSF47699">
    <property type="entry name" value="Bifunctional inhibitor/lipid-transfer protein/seed storage 2S albumin"/>
    <property type="match status" value="1"/>
</dbReference>
<dbReference type="PANTHER" id="PTHR35496">
    <property type="entry name" value="2S SEED STORAGE PROTEIN 1-RELATED"/>
    <property type="match status" value="1"/>
</dbReference>
<dbReference type="EMBL" id="AF074938">
    <property type="protein sequence ID" value="AAC34614.1"/>
    <property type="molecule type" value="mRNA"/>
</dbReference>
<accession>O81411</accession>
<evidence type="ECO:0000256" key="3">
    <source>
        <dbReference type="SAM" id="SignalP"/>
    </source>
</evidence>
<dbReference type="PANTHER" id="PTHR35496:SF4">
    <property type="entry name" value="2S SULFUR-RICH SEED STORAGE PROTEIN 2-LIKE"/>
    <property type="match status" value="1"/>
</dbReference>
<reference evidence="5" key="1">
    <citation type="submission" date="1998-06" db="EMBL/GenBank/DDBJ databases">
        <title>Picea glauca 2S albumin-like cDNA (EMB37).</title>
        <authorList>
            <person name="Dong J.-Z."/>
            <person name="Dunstan D.I."/>
        </authorList>
    </citation>
    <scope>NUCLEOTIDE SEQUENCE</scope>
</reference>
<feature type="domain" description="Bifunctional inhibitor/plant lipid transfer protein/seed storage helical" evidence="4">
    <location>
        <begin position="53"/>
        <end position="152"/>
    </location>
</feature>